<accession>A0ABV6CZ09</accession>
<evidence type="ECO:0000313" key="3">
    <source>
        <dbReference type="Proteomes" id="UP001589798"/>
    </source>
</evidence>
<keyword evidence="3" id="KW-1185">Reference proteome</keyword>
<evidence type="ECO:0000313" key="2">
    <source>
        <dbReference type="EMBL" id="MFC0205627.1"/>
    </source>
</evidence>
<gene>
    <name evidence="2" type="ORF">ACFFJC_15280</name>
</gene>
<organism evidence="2 3">
    <name type="scientific">Novosphingobium soli</name>
    <dbReference type="NCBI Taxonomy" id="574956"/>
    <lineage>
        <taxon>Bacteria</taxon>
        <taxon>Pseudomonadati</taxon>
        <taxon>Pseudomonadota</taxon>
        <taxon>Alphaproteobacteria</taxon>
        <taxon>Sphingomonadales</taxon>
        <taxon>Sphingomonadaceae</taxon>
        <taxon>Novosphingobium</taxon>
    </lineage>
</organism>
<dbReference type="SUPFAM" id="SSF48452">
    <property type="entry name" value="TPR-like"/>
    <property type="match status" value="1"/>
</dbReference>
<feature type="signal peptide" evidence="1">
    <location>
        <begin position="1"/>
        <end position="25"/>
    </location>
</feature>
<proteinExistence type="predicted"/>
<reference evidence="2 3" key="1">
    <citation type="submission" date="2024-09" db="EMBL/GenBank/DDBJ databases">
        <authorList>
            <person name="Sun Q."/>
            <person name="Mori K."/>
        </authorList>
    </citation>
    <scope>NUCLEOTIDE SEQUENCE [LARGE SCALE GENOMIC DNA]</scope>
    <source>
        <strain evidence="2 3">CCM 7706</strain>
    </source>
</reference>
<dbReference type="Gene3D" id="1.25.40.10">
    <property type="entry name" value="Tetratricopeptide repeat domain"/>
    <property type="match status" value="1"/>
</dbReference>
<dbReference type="Proteomes" id="UP001589798">
    <property type="component" value="Unassembled WGS sequence"/>
</dbReference>
<dbReference type="EMBL" id="JBHLWK010000018">
    <property type="protein sequence ID" value="MFC0205627.1"/>
    <property type="molecule type" value="Genomic_DNA"/>
</dbReference>
<evidence type="ECO:0000256" key="1">
    <source>
        <dbReference type="SAM" id="SignalP"/>
    </source>
</evidence>
<feature type="chain" id="PRO_5046830322" evidence="1">
    <location>
        <begin position="26"/>
        <end position="504"/>
    </location>
</feature>
<comment type="caution">
    <text evidence="2">The sequence shown here is derived from an EMBL/GenBank/DDBJ whole genome shotgun (WGS) entry which is preliminary data.</text>
</comment>
<name>A0ABV6CZ09_9SPHN</name>
<keyword evidence="1" id="KW-0732">Signal</keyword>
<dbReference type="InterPro" id="IPR011990">
    <property type="entry name" value="TPR-like_helical_dom_sf"/>
</dbReference>
<sequence length="504" mass="53964">MRRTAKNLWLLAGSVILAIPVSAPAAQRADLPARTATALKLAREALNSNNCSSVLQGMAPIIGDDDFAELPERVRGMALTMTAVCEGRAGQLVPALAHIRTVTTFAIAPDFAWTLRLSLETQAHDLTGAVTTLEEMQRIAPSALLQVKPDFFVYLNRTLKKAPDGASPRARLLALASDPAFGPGRYAPSFDLLRLDHARLLAASGDMAGAAAQVARIDSHVVLVEASVDPLLRAAIPQNYDMAAATRREIFALARLSAERSDLLSLVIAQAEAHRAVGEADKALALLESARPEGVLAAHFLDKDDKLNWWWDELASTYTQLGRYDDTVAALKSAIKAGENGGVNVSQLLNLASLQNRMGHPQDALETLGRIDITAEKKASSFGKMVFYRTRGCAAHRIGKTAEAKADLAYLTAHAKDGLSLLEDLQVCMGDADGAAATMIARLSDSDQQTDALIGLATYNEWPANLPPDPSDEARKRVIARADVQAAIARAGGTRTFNILPRSL</sequence>
<dbReference type="RefSeq" id="WP_379488357.1">
    <property type="nucleotide sequence ID" value="NZ_JBHLWK010000018.1"/>
</dbReference>
<protein>
    <submittedName>
        <fullName evidence="2">Tetratricopeptide repeat protein</fullName>
    </submittedName>
</protein>